<dbReference type="InterPro" id="IPR036610">
    <property type="entry name" value="PEBP-like_sf"/>
</dbReference>
<dbReference type="SUPFAM" id="SSF49777">
    <property type="entry name" value="PEBP-like"/>
    <property type="match status" value="1"/>
</dbReference>
<dbReference type="Proteomes" id="UP000572817">
    <property type="component" value="Unassembled WGS sequence"/>
</dbReference>
<dbReference type="PANTHER" id="PTHR30289">
    <property type="entry name" value="UNCHARACTERIZED PROTEIN YBCL-RELATED"/>
    <property type="match status" value="1"/>
</dbReference>
<dbReference type="CDD" id="cd00457">
    <property type="entry name" value="PEBP"/>
    <property type="match status" value="1"/>
</dbReference>
<keyword evidence="2" id="KW-1185">Reference proteome</keyword>
<proteinExistence type="predicted"/>
<dbReference type="Pfam" id="PF01161">
    <property type="entry name" value="PBP"/>
    <property type="match status" value="1"/>
</dbReference>
<name>A0A8H4IR64_9PEZI</name>
<dbReference type="EMBL" id="WWBZ02000051">
    <property type="protein sequence ID" value="KAF4303708.1"/>
    <property type="molecule type" value="Genomic_DNA"/>
</dbReference>
<dbReference type="InterPro" id="IPR008914">
    <property type="entry name" value="PEBP"/>
</dbReference>
<protein>
    <submittedName>
        <fullName evidence="1">Pebp-like protein</fullName>
    </submittedName>
</protein>
<sequence length="205" mass="23231">MGVLKYVEYYLSKMLYSIRGHDKKLFIKSPALSNLPEPTITLECAQGGPSGSQMHVDLTQMGKEEFPHLTWSKPANLDVREYILVCEDADAPIPFPVAHSVFYSIPAETSQVTHEDIQFVDHNTKDILRGRFRWVPNLRGKKYSGPRPLLGHGPHRYFYQLIALDQPLEIKVLGPKATKTKIAEAIEGKVVGWGSWVGVCERKWE</sequence>
<organism evidence="1 2">
    <name type="scientific">Botryosphaeria dothidea</name>
    <dbReference type="NCBI Taxonomy" id="55169"/>
    <lineage>
        <taxon>Eukaryota</taxon>
        <taxon>Fungi</taxon>
        <taxon>Dikarya</taxon>
        <taxon>Ascomycota</taxon>
        <taxon>Pezizomycotina</taxon>
        <taxon>Dothideomycetes</taxon>
        <taxon>Dothideomycetes incertae sedis</taxon>
        <taxon>Botryosphaeriales</taxon>
        <taxon>Botryosphaeriaceae</taxon>
        <taxon>Botryosphaeria</taxon>
    </lineage>
</organism>
<reference evidence="1" key="1">
    <citation type="submission" date="2020-04" db="EMBL/GenBank/DDBJ databases">
        <title>Genome Assembly and Annotation of Botryosphaeria dothidea sdau 11-99, a Latent Pathogen of Apple Fruit Ring Rot in China.</title>
        <authorList>
            <person name="Yu C."/>
            <person name="Diao Y."/>
            <person name="Lu Q."/>
            <person name="Zhao J."/>
            <person name="Cui S."/>
            <person name="Peng C."/>
            <person name="He B."/>
            <person name="Liu H."/>
        </authorList>
    </citation>
    <scope>NUCLEOTIDE SEQUENCE [LARGE SCALE GENOMIC DNA]</scope>
    <source>
        <strain evidence="1">Sdau11-99</strain>
    </source>
</reference>
<comment type="caution">
    <text evidence="1">The sequence shown here is derived from an EMBL/GenBank/DDBJ whole genome shotgun (WGS) entry which is preliminary data.</text>
</comment>
<accession>A0A8H4IR64</accession>
<dbReference type="Gene3D" id="3.90.280.10">
    <property type="entry name" value="PEBP-like"/>
    <property type="match status" value="1"/>
</dbReference>
<dbReference type="OrthoDB" id="10251855at2759"/>
<dbReference type="InterPro" id="IPR049556">
    <property type="entry name" value="PhiB"/>
</dbReference>
<evidence type="ECO:0000313" key="1">
    <source>
        <dbReference type="EMBL" id="KAF4303708.1"/>
    </source>
</evidence>
<dbReference type="AlphaFoldDB" id="A0A8H4IR64"/>
<evidence type="ECO:0000313" key="2">
    <source>
        <dbReference type="Proteomes" id="UP000572817"/>
    </source>
</evidence>
<gene>
    <name evidence="1" type="ORF">GTA08_BOTSDO07458</name>
</gene>
<dbReference type="PANTHER" id="PTHR30289:SF13">
    <property type="entry name" value="PEBP-LIKE PROTEIN"/>
    <property type="match status" value="1"/>
</dbReference>